<dbReference type="UniPathway" id="UPA00792"/>
<evidence type="ECO:0000256" key="9">
    <source>
        <dbReference type="ARBA" id="ARBA00048090"/>
    </source>
</evidence>
<keyword evidence="5" id="KW-0547">Nucleotide-binding</keyword>
<feature type="compositionally biased region" description="Low complexity" evidence="10">
    <location>
        <begin position="92"/>
        <end position="107"/>
    </location>
</feature>
<evidence type="ECO:0000256" key="8">
    <source>
        <dbReference type="ARBA" id="ARBA00029835"/>
    </source>
</evidence>
<dbReference type="PANTHER" id="PTHR43442:SF3">
    <property type="entry name" value="GLUCONOKINASE-RELATED"/>
    <property type="match status" value="1"/>
</dbReference>
<dbReference type="CDD" id="cd02021">
    <property type="entry name" value="GntK"/>
    <property type="match status" value="1"/>
</dbReference>
<keyword evidence="6 11" id="KW-0418">Kinase</keyword>
<evidence type="ECO:0000256" key="4">
    <source>
        <dbReference type="ARBA" id="ARBA00022679"/>
    </source>
</evidence>
<sequence>MSRGEALQDGDRWGWLQSVREEGVRVARGLQGAHAPQKSVAEAEGVKREIMEMEVMKRRELAEVRETAGLRQEQHPHPHPHPHPQAEHHDAPPSSSPHHALHTPAASKTSAHGSLTPRTSSNERRANCAVIACSALKRIYRDILRGASNKSANVRTYHLYLRVSPSELHRRLTHRSGHFMKDVLLDSQLDTLQEPTRQDEEDCFVLDADEPTTIEASQLLHKVHRGLSANVELMLDQEILAQLGRASSTSPPTPTATATASGTISTNSNHCKSSTTQPKAQGKILHAQNLFLPLSISSCPTNSTSTNRLTDTSALESLSRALEELQTDLNARLTEVKEMLEGAGGEKSTHLALSGKEAEEEEEEEEDEEGDMKE</sequence>
<dbReference type="GO" id="GO:0005524">
    <property type="term" value="F:ATP binding"/>
    <property type="evidence" value="ECO:0007669"/>
    <property type="project" value="UniProtKB-KW"/>
</dbReference>
<feature type="compositionally biased region" description="Polar residues" evidence="10">
    <location>
        <begin position="108"/>
        <end position="120"/>
    </location>
</feature>
<feature type="region of interest" description="Disordered" evidence="10">
    <location>
        <begin position="339"/>
        <end position="374"/>
    </location>
</feature>
<dbReference type="Proteomes" id="UP000054845">
    <property type="component" value="Unassembled WGS sequence"/>
</dbReference>
<comment type="similarity">
    <text evidence="2">Belongs to the gluconokinase GntK/GntV family.</text>
</comment>
<evidence type="ECO:0000256" key="6">
    <source>
        <dbReference type="ARBA" id="ARBA00022777"/>
    </source>
</evidence>
<evidence type="ECO:0000256" key="1">
    <source>
        <dbReference type="ARBA" id="ARBA00004875"/>
    </source>
</evidence>
<feature type="compositionally biased region" description="Low complexity" evidence="10">
    <location>
        <begin position="246"/>
        <end position="268"/>
    </location>
</feature>
<evidence type="ECO:0000256" key="3">
    <source>
        <dbReference type="ARBA" id="ARBA00012054"/>
    </source>
</evidence>
<feature type="compositionally biased region" description="Acidic residues" evidence="10">
    <location>
        <begin position="358"/>
        <end position="374"/>
    </location>
</feature>
<dbReference type="Gene3D" id="3.40.50.300">
    <property type="entry name" value="P-loop containing nucleotide triphosphate hydrolases"/>
    <property type="match status" value="1"/>
</dbReference>
<dbReference type="STRING" id="401625.A0A0P1BGC9"/>
<protein>
    <recommendedName>
        <fullName evidence="3">gluconokinase</fullName>
        <ecNumber evidence="3">2.7.1.12</ecNumber>
    </recommendedName>
    <alternativeName>
        <fullName evidence="8">Gluconate kinase</fullName>
    </alternativeName>
</protein>
<dbReference type="EMBL" id="CCYA01000252">
    <property type="protein sequence ID" value="CEH15150.1"/>
    <property type="molecule type" value="Genomic_DNA"/>
</dbReference>
<evidence type="ECO:0000256" key="2">
    <source>
        <dbReference type="ARBA" id="ARBA00008420"/>
    </source>
</evidence>
<dbReference type="AlphaFoldDB" id="A0A0P1BGC9"/>
<proteinExistence type="inferred from homology"/>
<keyword evidence="12" id="KW-1185">Reference proteome</keyword>
<evidence type="ECO:0000256" key="10">
    <source>
        <dbReference type="SAM" id="MobiDB-lite"/>
    </source>
</evidence>
<dbReference type="OrthoDB" id="275177at2759"/>
<evidence type="ECO:0000313" key="12">
    <source>
        <dbReference type="Proteomes" id="UP000054845"/>
    </source>
</evidence>
<comment type="catalytic activity">
    <reaction evidence="9">
        <text>D-gluconate + ATP = 6-phospho-D-gluconate + ADP + H(+)</text>
        <dbReference type="Rhea" id="RHEA:19433"/>
        <dbReference type="ChEBI" id="CHEBI:15378"/>
        <dbReference type="ChEBI" id="CHEBI:18391"/>
        <dbReference type="ChEBI" id="CHEBI:30616"/>
        <dbReference type="ChEBI" id="CHEBI:58759"/>
        <dbReference type="ChEBI" id="CHEBI:456216"/>
        <dbReference type="EC" id="2.7.1.12"/>
    </reaction>
</comment>
<dbReference type="PANTHER" id="PTHR43442">
    <property type="entry name" value="GLUCONOKINASE-RELATED"/>
    <property type="match status" value="1"/>
</dbReference>
<reference evidence="11 12" key="1">
    <citation type="submission" date="2014-09" db="EMBL/GenBank/DDBJ databases">
        <authorList>
            <person name="Magalhaes I.L.F."/>
            <person name="Oliveira U."/>
            <person name="Santos F.R."/>
            <person name="Vidigal T.H.D.A."/>
            <person name="Brescovit A.D."/>
            <person name="Santos A.J."/>
        </authorList>
    </citation>
    <scope>NUCLEOTIDE SEQUENCE [LARGE SCALE GENOMIC DNA]</scope>
</reference>
<comment type="pathway">
    <text evidence="1">Carbohydrate acid metabolism; D-gluconate degradation.</text>
</comment>
<dbReference type="EC" id="2.7.1.12" evidence="3"/>
<keyword evidence="4" id="KW-0808">Transferase</keyword>
<dbReference type="SUPFAM" id="SSF52540">
    <property type="entry name" value="P-loop containing nucleoside triphosphate hydrolases"/>
    <property type="match status" value="1"/>
</dbReference>
<accession>A0A0P1BGC9</accession>
<keyword evidence="7" id="KW-0067">ATP-binding</keyword>
<feature type="region of interest" description="Disordered" evidence="10">
    <location>
        <begin position="70"/>
        <end position="123"/>
    </location>
</feature>
<evidence type="ECO:0000313" key="11">
    <source>
        <dbReference type="EMBL" id="CEH15150.1"/>
    </source>
</evidence>
<dbReference type="GO" id="GO:0046316">
    <property type="term" value="F:gluconokinase activity"/>
    <property type="evidence" value="ECO:0007669"/>
    <property type="project" value="UniProtKB-EC"/>
</dbReference>
<name>A0A0P1BGC9_9BASI</name>
<dbReference type="InterPro" id="IPR027417">
    <property type="entry name" value="P-loop_NTPase"/>
</dbReference>
<dbReference type="InterPro" id="IPR006001">
    <property type="entry name" value="Therm_gnt_kin"/>
</dbReference>
<dbReference type="GO" id="GO:0005975">
    <property type="term" value="P:carbohydrate metabolic process"/>
    <property type="evidence" value="ECO:0007669"/>
    <property type="project" value="InterPro"/>
</dbReference>
<feature type="region of interest" description="Disordered" evidence="10">
    <location>
        <begin position="245"/>
        <end position="280"/>
    </location>
</feature>
<organism evidence="11 12">
    <name type="scientific">Ceraceosorus bombacis</name>
    <dbReference type="NCBI Taxonomy" id="401625"/>
    <lineage>
        <taxon>Eukaryota</taxon>
        <taxon>Fungi</taxon>
        <taxon>Dikarya</taxon>
        <taxon>Basidiomycota</taxon>
        <taxon>Ustilaginomycotina</taxon>
        <taxon>Exobasidiomycetes</taxon>
        <taxon>Ceraceosorales</taxon>
        <taxon>Ceraceosoraceae</taxon>
        <taxon>Ceraceosorus</taxon>
    </lineage>
</organism>
<evidence type="ECO:0000256" key="5">
    <source>
        <dbReference type="ARBA" id="ARBA00022741"/>
    </source>
</evidence>
<evidence type="ECO:0000256" key="7">
    <source>
        <dbReference type="ARBA" id="ARBA00022840"/>
    </source>
</evidence>
<feature type="compositionally biased region" description="Polar residues" evidence="10">
    <location>
        <begin position="269"/>
        <end position="279"/>
    </location>
</feature>
<dbReference type="GO" id="GO:0005737">
    <property type="term" value="C:cytoplasm"/>
    <property type="evidence" value="ECO:0007669"/>
    <property type="project" value="TreeGrafter"/>
</dbReference>